<dbReference type="InterPro" id="IPR027961">
    <property type="entry name" value="DUF4442"/>
</dbReference>
<evidence type="ECO:0000313" key="2">
    <source>
        <dbReference type="Proteomes" id="UP000199161"/>
    </source>
</evidence>
<dbReference type="Proteomes" id="UP000199161">
    <property type="component" value="Unassembled WGS sequence"/>
</dbReference>
<name>A0A1I1K3F5_NATHA</name>
<organism evidence="1 2">
    <name type="scientific">Natronobacterium haloterrestre</name>
    <name type="common">Halobiforma haloterrestris</name>
    <dbReference type="NCBI Taxonomy" id="148448"/>
    <lineage>
        <taxon>Archaea</taxon>
        <taxon>Methanobacteriati</taxon>
        <taxon>Methanobacteriota</taxon>
        <taxon>Stenosarchaea group</taxon>
        <taxon>Halobacteria</taxon>
        <taxon>Halobacteriales</taxon>
        <taxon>Natrialbaceae</taxon>
        <taxon>Natronobacterium</taxon>
    </lineage>
</organism>
<dbReference type="AlphaFoldDB" id="A0A1I1K3F5"/>
<dbReference type="Pfam" id="PF14539">
    <property type="entry name" value="DUF4442"/>
    <property type="match status" value="1"/>
</dbReference>
<dbReference type="EMBL" id="FOKW01000010">
    <property type="protein sequence ID" value="SFC55384.1"/>
    <property type="molecule type" value="Genomic_DNA"/>
</dbReference>
<dbReference type="SUPFAM" id="SSF54637">
    <property type="entry name" value="Thioesterase/thiol ester dehydrase-isomerase"/>
    <property type="match status" value="1"/>
</dbReference>
<protein>
    <submittedName>
        <fullName evidence="1">Acyl-coenzyme A thioesterase PaaI, contains HGG motif</fullName>
    </submittedName>
</protein>
<dbReference type="InterPro" id="IPR029069">
    <property type="entry name" value="HotDog_dom_sf"/>
</dbReference>
<proteinExistence type="predicted"/>
<gene>
    <name evidence="1" type="ORF">SAMN05444422_11086</name>
</gene>
<reference evidence="2" key="1">
    <citation type="submission" date="2016-10" db="EMBL/GenBank/DDBJ databases">
        <authorList>
            <person name="Varghese N."/>
            <person name="Submissions S."/>
        </authorList>
    </citation>
    <scope>NUCLEOTIDE SEQUENCE [LARGE SCALE GENOMIC DNA]</scope>
    <source>
        <strain evidence="2">DSM 13078</strain>
    </source>
</reference>
<dbReference type="RefSeq" id="WP_089789366.1">
    <property type="nucleotide sequence ID" value="NZ_FOKW01000010.1"/>
</dbReference>
<dbReference type="Gene3D" id="3.10.129.10">
    <property type="entry name" value="Hotdog Thioesterase"/>
    <property type="match status" value="1"/>
</dbReference>
<keyword evidence="2" id="KW-1185">Reference proteome</keyword>
<evidence type="ECO:0000313" key="1">
    <source>
        <dbReference type="EMBL" id="SFC55384.1"/>
    </source>
</evidence>
<sequence length="157" mass="17982">MLDALRSRLYRLGFNLFPAYRGTGGRVTYIAPDWQEIRIELPHSWRTRNYVGTTFGGSMYAAVDPFYMMMVLKTLGDGYVVWDKEAEIRFKKPGRDTLYATFRLTDEEIDAIRAELAADGTDAIDRHFTVDLVDDEGTVHATVRKTVYVTTDREKAV</sequence>
<accession>A0A1I1K3F5</accession>
<dbReference type="OrthoDB" id="295952at2157"/>